<evidence type="ECO:0000313" key="2">
    <source>
        <dbReference type="Proteomes" id="UP000294593"/>
    </source>
</evidence>
<evidence type="ECO:0000313" key="1">
    <source>
        <dbReference type="EMBL" id="TDP78196.1"/>
    </source>
</evidence>
<organism evidence="1 2">
    <name type="scientific">Aquabacterium commune</name>
    <dbReference type="NCBI Taxonomy" id="70586"/>
    <lineage>
        <taxon>Bacteria</taxon>
        <taxon>Pseudomonadati</taxon>
        <taxon>Pseudomonadota</taxon>
        <taxon>Betaproteobacteria</taxon>
        <taxon>Burkholderiales</taxon>
        <taxon>Aquabacterium</taxon>
    </lineage>
</organism>
<sequence length="223" mass="25096">MLAGHNGSGKSTLWYERLADRLQIPLVNADRLTMSILPEPENGRLVAWAQQLRDQNELWMKLSQEAVRAFVLSIQAAKAPFAFETVFSHWKRLPDGSYDSKYKTIKELQEAGYFVVLLFVGLANAEISVLRVGTRVAKGGHGVPEEKLMERFSRTQKAIAHAAPLANMTLMFDNSRKHEQAFTLARAQLEGQVLFDCRDPSFNVDQELRDVASHWLSKVAPTA</sequence>
<accession>A0A4R6QYC7</accession>
<comment type="caution">
    <text evidence="1">The sequence shown here is derived from an EMBL/GenBank/DDBJ whole genome shotgun (WGS) entry which is preliminary data.</text>
</comment>
<proteinExistence type="predicted"/>
<gene>
    <name evidence="1" type="ORF">EV672_1246</name>
</gene>
<reference evidence="1 2" key="1">
    <citation type="submission" date="2019-03" db="EMBL/GenBank/DDBJ databases">
        <title>Genomic Encyclopedia of Type Strains, Phase IV (KMG-IV): sequencing the most valuable type-strain genomes for metagenomic binning, comparative biology and taxonomic classification.</title>
        <authorList>
            <person name="Goeker M."/>
        </authorList>
    </citation>
    <scope>NUCLEOTIDE SEQUENCE [LARGE SCALE GENOMIC DNA]</scope>
    <source>
        <strain evidence="1 2">DSM 11901</strain>
    </source>
</reference>
<dbReference type="PANTHER" id="PTHR39206:SF1">
    <property type="entry name" value="SLL8004 PROTEIN"/>
    <property type="match status" value="1"/>
</dbReference>
<dbReference type="PANTHER" id="PTHR39206">
    <property type="entry name" value="SLL8004 PROTEIN"/>
    <property type="match status" value="1"/>
</dbReference>
<keyword evidence="2" id="KW-1185">Reference proteome</keyword>
<name>A0A4R6QYC7_9BURK</name>
<dbReference type="InterPro" id="IPR027417">
    <property type="entry name" value="P-loop_NTPase"/>
</dbReference>
<dbReference type="EMBL" id="SNXW01000024">
    <property type="protein sequence ID" value="TDP78196.1"/>
    <property type="molecule type" value="Genomic_DNA"/>
</dbReference>
<protein>
    <submittedName>
        <fullName evidence="1">Putative ABC-type ATPase</fullName>
    </submittedName>
</protein>
<dbReference type="SUPFAM" id="SSF52540">
    <property type="entry name" value="P-loop containing nucleoside triphosphate hydrolases"/>
    <property type="match status" value="1"/>
</dbReference>
<dbReference type="Gene3D" id="3.40.50.300">
    <property type="entry name" value="P-loop containing nucleotide triphosphate hydrolases"/>
    <property type="match status" value="1"/>
</dbReference>
<dbReference type="Proteomes" id="UP000294593">
    <property type="component" value="Unassembled WGS sequence"/>
</dbReference>
<dbReference type="AlphaFoldDB" id="A0A4R6QYC7"/>